<name>A0A149U3G0_9PROT</name>
<evidence type="ECO:0000313" key="4">
    <source>
        <dbReference type="Proteomes" id="UP000075411"/>
    </source>
</evidence>
<dbReference type="AlphaFoldDB" id="A0A149U3G0"/>
<organism evidence="3 4">
    <name type="scientific">Acetobacter tropicalis</name>
    <dbReference type="NCBI Taxonomy" id="104102"/>
    <lineage>
        <taxon>Bacteria</taxon>
        <taxon>Pseudomonadati</taxon>
        <taxon>Pseudomonadota</taxon>
        <taxon>Alphaproteobacteria</taxon>
        <taxon>Acetobacterales</taxon>
        <taxon>Acetobacteraceae</taxon>
        <taxon>Acetobacter</taxon>
    </lineage>
</organism>
<evidence type="ECO:0000256" key="2">
    <source>
        <dbReference type="SAM" id="SignalP"/>
    </source>
</evidence>
<proteinExistence type="predicted"/>
<reference evidence="3 4" key="1">
    <citation type="submission" date="2015-06" db="EMBL/GenBank/DDBJ databases">
        <title>Improved classification and identification of acetic acid bacteria using matrix-assisted laser desorption/ionization time-of-flight mass spectrometry; Gluconobacter nephelii and Gluconobacter uchimurae are later heterotypic synonyms of Gluconobacter japonicus and Gluconobacter oxydans, respectively.</title>
        <authorList>
            <person name="Li L."/>
            <person name="Cleenwerck I."/>
            <person name="De Vuyst L."/>
            <person name="Vandamme P."/>
        </authorList>
    </citation>
    <scope>NUCLEOTIDE SEQUENCE [LARGE SCALE GENOMIC DNA]</scope>
    <source>
        <strain evidence="3 4">LMG 1663</strain>
    </source>
</reference>
<feature type="chain" id="PRO_5007556232" evidence="2">
    <location>
        <begin position="34"/>
        <end position="325"/>
    </location>
</feature>
<evidence type="ECO:0000256" key="1">
    <source>
        <dbReference type="SAM" id="MobiDB-lite"/>
    </source>
</evidence>
<feature type="region of interest" description="Disordered" evidence="1">
    <location>
        <begin position="149"/>
        <end position="176"/>
    </location>
</feature>
<feature type="compositionally biased region" description="Basic and acidic residues" evidence="1">
    <location>
        <begin position="160"/>
        <end position="170"/>
    </location>
</feature>
<protein>
    <submittedName>
        <fullName evidence="3">Uncharacterized protein</fullName>
    </submittedName>
</protein>
<dbReference type="OrthoDB" id="7224174at2"/>
<sequence length="325" mass="34382">MRFWVMKSLLAAPLLAALVTTALTSASVPSACAASDDRKAAQAADDILATLRALPGDRGDLEEGNSRRVCLRLGGDAIHSEAAWPMSAVIASKYTAGVEPGAAYNADTTGVLLGDGPRGMEPTPFVQALMAAGVVRRVPVTWVVHTTHPGTPTAAQLGLHDLDDSSEPRPSEPPPANVEATMRFDGDLFLGSGPEIVGHFEIPPDERGHIGAVSIPPLLGTTSPPSGVTSASRYCYALKPQRVLEYGPLQTVEPGHQRITVAVLMTPEQVPGWASDPRVLAVFAPQFIRPQQVFLATFDNFGDGWKKFGLTFAKDLAETGHYGGE</sequence>
<dbReference type="RefSeq" id="WP_061487482.1">
    <property type="nucleotide sequence ID" value="NZ_LHZT01000100.1"/>
</dbReference>
<accession>A0A149U3G0</accession>
<dbReference type="PATRIC" id="fig|104102.12.peg.3369"/>
<comment type="caution">
    <text evidence="3">The sequence shown here is derived from an EMBL/GenBank/DDBJ whole genome shotgun (WGS) entry which is preliminary data.</text>
</comment>
<dbReference type="EMBL" id="LHZT01000100">
    <property type="protein sequence ID" value="KXV59819.1"/>
    <property type="molecule type" value="Genomic_DNA"/>
</dbReference>
<evidence type="ECO:0000313" key="3">
    <source>
        <dbReference type="EMBL" id="KXV59819.1"/>
    </source>
</evidence>
<gene>
    <name evidence="3" type="ORF">AD947_03280</name>
</gene>
<keyword evidence="2" id="KW-0732">Signal</keyword>
<dbReference type="Proteomes" id="UP000075411">
    <property type="component" value="Unassembled WGS sequence"/>
</dbReference>
<feature type="signal peptide" evidence="2">
    <location>
        <begin position="1"/>
        <end position="33"/>
    </location>
</feature>